<dbReference type="Proteomes" id="UP000476820">
    <property type="component" value="Unassembled WGS sequence"/>
</dbReference>
<dbReference type="InterPro" id="IPR038501">
    <property type="entry name" value="Spore_GerAC_C_sf"/>
</dbReference>
<dbReference type="NCBIfam" id="TIGR02887">
    <property type="entry name" value="spore_ger_x_C"/>
    <property type="match status" value="1"/>
</dbReference>
<dbReference type="RefSeq" id="WP_053342477.1">
    <property type="nucleotide sequence ID" value="NZ_LFPA01000117.1"/>
</dbReference>
<dbReference type="EMBL" id="SWOV01000010">
    <property type="protein sequence ID" value="NFF87350.1"/>
    <property type="molecule type" value="Genomic_DNA"/>
</dbReference>
<keyword evidence="7" id="KW-0449">Lipoprotein</keyword>
<dbReference type="Pfam" id="PF25198">
    <property type="entry name" value="Spore_GerAC_N"/>
    <property type="match status" value="1"/>
</dbReference>
<evidence type="ECO:0000313" key="13">
    <source>
        <dbReference type="Proteomes" id="UP000476820"/>
    </source>
</evidence>
<protein>
    <submittedName>
        <fullName evidence="11">Ger(X)C family spore germination protein</fullName>
    </submittedName>
</protein>
<reference evidence="12 13" key="1">
    <citation type="submission" date="2019-04" db="EMBL/GenBank/DDBJ databases">
        <title>Genome sequencing of Clostridium botulinum Groups I-IV and Clostridium butyricum.</title>
        <authorList>
            <person name="Brunt J."/>
            <person name="Van Vliet A.H.M."/>
            <person name="Stringer S.C."/>
            <person name="Carter A.T."/>
            <person name="Peck M.W."/>
        </authorList>
    </citation>
    <scope>NUCLEOTIDE SEQUENCE [LARGE SCALE GENOMIC DNA]</scope>
    <source>
        <strain evidence="10 13">1605</strain>
        <strain evidence="11 12">CB-K-33E</strain>
    </source>
</reference>
<evidence type="ECO:0000256" key="2">
    <source>
        <dbReference type="ARBA" id="ARBA00007886"/>
    </source>
</evidence>
<evidence type="ECO:0000313" key="11">
    <source>
        <dbReference type="EMBL" id="NFN34511.1"/>
    </source>
</evidence>
<dbReference type="GO" id="GO:0009847">
    <property type="term" value="P:spore germination"/>
    <property type="evidence" value="ECO:0007669"/>
    <property type="project" value="InterPro"/>
</dbReference>
<keyword evidence="4" id="KW-0732">Signal</keyword>
<evidence type="ECO:0000256" key="5">
    <source>
        <dbReference type="ARBA" id="ARBA00023136"/>
    </source>
</evidence>
<comment type="similarity">
    <text evidence="2">Belongs to the GerABKC lipoprotein family.</text>
</comment>
<evidence type="ECO:0000256" key="3">
    <source>
        <dbReference type="ARBA" id="ARBA00022544"/>
    </source>
</evidence>
<keyword evidence="5" id="KW-0472">Membrane</keyword>
<name>A0A0L9Y7C3_CLOBO</name>
<comment type="subcellular location">
    <subcellularLocation>
        <location evidence="1">Membrane</location>
        <topology evidence="1">Lipid-anchor</topology>
    </subcellularLocation>
</comment>
<evidence type="ECO:0000313" key="10">
    <source>
        <dbReference type="EMBL" id="NFF87350.1"/>
    </source>
</evidence>
<feature type="domain" description="Spore germination protein N-terminal" evidence="9">
    <location>
        <begin position="24"/>
        <end position="181"/>
    </location>
</feature>
<dbReference type="InterPro" id="IPR057336">
    <property type="entry name" value="GerAC_N"/>
</dbReference>
<sequence length="372" mass="42568">MQIKRAFIILLVILMSFSMVSCFNYHDINKVTFVTSVIFDEDENSNVVLYLDCVKAFRNANESIEKGKRLIYKGEGKTALEAIRDVNMAASFKLNFTQNRAYIFTGNAVKNGVKKYVDLINNDPEFPITPNMFAYFDDVDKLLELSSSDEEYLGLFLDDLVGKNENSSKVIKLNTNKYMIERLLPNNLSIMSTLKLKEDARDKKIELGGGTIIRNDRMIGKIDTLNTLSYNLLTNKIESGILEVVNPNEKNNFITLKILDSKIKTSVDYSNDKIVLNKKLKLKTNIAESQSKFIVDQKFIDNICELEEESIKSHLKDTFNEYKEKNVDILQVVNLLNQKYGYEKEEDYLSKVELNVEVDIDIDGSGRTKNSL</sequence>
<dbReference type="EMBL" id="SWVK01000005">
    <property type="protein sequence ID" value="NFN34511.1"/>
    <property type="molecule type" value="Genomic_DNA"/>
</dbReference>
<dbReference type="PANTHER" id="PTHR35789">
    <property type="entry name" value="SPORE GERMINATION PROTEIN B3"/>
    <property type="match status" value="1"/>
</dbReference>
<evidence type="ECO:0000313" key="12">
    <source>
        <dbReference type="Proteomes" id="UP000473681"/>
    </source>
</evidence>
<dbReference type="PANTHER" id="PTHR35789:SF1">
    <property type="entry name" value="SPORE GERMINATION PROTEIN B3"/>
    <property type="match status" value="1"/>
</dbReference>
<dbReference type="GO" id="GO:0016020">
    <property type="term" value="C:membrane"/>
    <property type="evidence" value="ECO:0007669"/>
    <property type="project" value="UniProtKB-SubCell"/>
</dbReference>
<evidence type="ECO:0000259" key="8">
    <source>
        <dbReference type="Pfam" id="PF05504"/>
    </source>
</evidence>
<accession>A0A0L9Y7C3</accession>
<keyword evidence="6" id="KW-0564">Palmitate</keyword>
<comment type="caution">
    <text evidence="11">The sequence shown here is derived from an EMBL/GenBank/DDBJ whole genome shotgun (WGS) entry which is preliminary data.</text>
</comment>
<dbReference type="PROSITE" id="PS51257">
    <property type="entry name" value="PROKAR_LIPOPROTEIN"/>
    <property type="match status" value="1"/>
</dbReference>
<evidence type="ECO:0000256" key="1">
    <source>
        <dbReference type="ARBA" id="ARBA00004635"/>
    </source>
</evidence>
<dbReference type="Proteomes" id="UP000473681">
    <property type="component" value="Unassembled WGS sequence"/>
</dbReference>
<feature type="domain" description="Spore germination GerAC-like C-terminal" evidence="8">
    <location>
        <begin position="209"/>
        <end position="366"/>
    </location>
</feature>
<dbReference type="Pfam" id="PF05504">
    <property type="entry name" value="Spore_GerAC"/>
    <property type="match status" value="1"/>
</dbReference>
<dbReference type="OrthoDB" id="1880153at2"/>
<proteinExistence type="inferred from homology"/>
<evidence type="ECO:0000256" key="4">
    <source>
        <dbReference type="ARBA" id="ARBA00022729"/>
    </source>
</evidence>
<evidence type="ECO:0000259" key="9">
    <source>
        <dbReference type="Pfam" id="PF25198"/>
    </source>
</evidence>
<dbReference type="InterPro" id="IPR008844">
    <property type="entry name" value="Spore_GerAC-like"/>
</dbReference>
<evidence type="ECO:0000256" key="7">
    <source>
        <dbReference type="ARBA" id="ARBA00023288"/>
    </source>
</evidence>
<gene>
    <name evidence="10" type="ORF">FC774_05610</name>
    <name evidence="11" type="ORF">FDB51_05060</name>
</gene>
<organism evidence="11 12">
    <name type="scientific">Clostridium botulinum</name>
    <dbReference type="NCBI Taxonomy" id="1491"/>
    <lineage>
        <taxon>Bacteria</taxon>
        <taxon>Bacillati</taxon>
        <taxon>Bacillota</taxon>
        <taxon>Clostridia</taxon>
        <taxon>Eubacteriales</taxon>
        <taxon>Clostridiaceae</taxon>
        <taxon>Clostridium</taxon>
    </lineage>
</organism>
<dbReference type="AlphaFoldDB" id="A0A0L9Y7C3"/>
<dbReference type="Gene3D" id="3.30.300.210">
    <property type="entry name" value="Nutrient germinant receptor protein C, domain 3"/>
    <property type="match status" value="1"/>
</dbReference>
<keyword evidence="3" id="KW-0309">Germination</keyword>
<evidence type="ECO:0000256" key="6">
    <source>
        <dbReference type="ARBA" id="ARBA00023139"/>
    </source>
</evidence>
<dbReference type="InterPro" id="IPR046953">
    <property type="entry name" value="Spore_GerAC-like_C"/>
</dbReference>